<dbReference type="EMBL" id="JAFIRN010000010">
    <property type="protein sequence ID" value="KAG5840464.1"/>
    <property type="molecule type" value="Genomic_DNA"/>
</dbReference>
<feature type="compositionally biased region" description="Basic and acidic residues" evidence="1">
    <location>
        <begin position="286"/>
        <end position="300"/>
    </location>
</feature>
<feature type="region of interest" description="Disordered" evidence="1">
    <location>
        <begin position="1"/>
        <end position="29"/>
    </location>
</feature>
<reference evidence="2" key="1">
    <citation type="submission" date="2021-01" db="EMBL/GenBank/DDBJ databases">
        <title>A chromosome-scale assembly of European eel, Anguilla anguilla.</title>
        <authorList>
            <person name="Henkel C."/>
            <person name="Jong-Raadsen S.A."/>
            <person name="Dufour S."/>
            <person name="Weltzien F.-A."/>
            <person name="Palstra A.P."/>
            <person name="Pelster B."/>
            <person name="Spaink H.P."/>
            <person name="Van Den Thillart G.E."/>
            <person name="Jansen H."/>
            <person name="Zahm M."/>
            <person name="Klopp C."/>
            <person name="Cedric C."/>
            <person name="Louis A."/>
            <person name="Berthelot C."/>
            <person name="Parey E."/>
            <person name="Roest Crollius H."/>
            <person name="Montfort J."/>
            <person name="Robinson-Rechavi M."/>
            <person name="Bucao C."/>
            <person name="Bouchez O."/>
            <person name="Gislard M."/>
            <person name="Lluch J."/>
            <person name="Milhes M."/>
            <person name="Lampietro C."/>
            <person name="Lopez Roques C."/>
            <person name="Donnadieu C."/>
            <person name="Braasch I."/>
            <person name="Desvignes T."/>
            <person name="Postlethwait J."/>
            <person name="Bobe J."/>
            <person name="Guiguen Y."/>
            <person name="Dirks R."/>
        </authorList>
    </citation>
    <scope>NUCLEOTIDE SEQUENCE</scope>
    <source>
        <strain evidence="2">Tag_6206</strain>
        <tissue evidence="2">Liver</tissue>
    </source>
</reference>
<feature type="compositionally biased region" description="Basic residues" evidence="1">
    <location>
        <begin position="442"/>
        <end position="451"/>
    </location>
</feature>
<evidence type="ECO:0000256" key="1">
    <source>
        <dbReference type="SAM" id="MobiDB-lite"/>
    </source>
</evidence>
<evidence type="ECO:0000313" key="3">
    <source>
        <dbReference type="Proteomes" id="UP001044222"/>
    </source>
</evidence>
<evidence type="ECO:0000313" key="2">
    <source>
        <dbReference type="EMBL" id="KAG5840464.1"/>
    </source>
</evidence>
<sequence>MARLTSAGPPRIDNDCDGRSAAPPGVRRRARAPLTLSYLGVKGRNAQRLTIAASAQRNGRRFLSRSELPEGARMAERATRWSVFQTRPSPLCPQLAAPDSVEEEEEEEEEASGSREDAACSPDVAPVRRQARSPDATPVPPPTPSGEAETAQPARVGLAAGRGSRRRERTPRPGGGRAAAPRRASGKMKTKGSAGKRGWGSKAVDRSLYGKRDYASKNPVLSPITESLPCASRSPTPCATELQSSCQRTAERLAIPAFPWRRRAPAAPRLTWSRPRAFGAAESDSDGLKVEEERHGDGHGAGDSVTSEPDAGGGAPEPVSGGGRRSSGSRRSGAKGRSKGRRSSLYRPPPLTEEDEEAQSPQTLPLPGGEQSEGEGAVRGGEGGEISDTATERKGEEGSGETGGDGIGPPALPPTDGAAVAPPPWQQAEFCIEDVLQAPPRGGRRSVRRSLRNQSLQDPSATGLAWVPSSSPTDRRPTRRRTRGRRSSAHAPPTLPEDASPGGTLLKTKATAARFFKRQHFCSLVNKFQANKKNPT</sequence>
<gene>
    <name evidence="2" type="ORF">ANANG_G00189090</name>
</gene>
<feature type="compositionally biased region" description="Basic residues" evidence="1">
    <location>
        <begin position="332"/>
        <end position="344"/>
    </location>
</feature>
<dbReference type="AlphaFoldDB" id="A0A9D3RRE3"/>
<comment type="caution">
    <text evidence="2">The sequence shown here is derived from an EMBL/GenBank/DDBJ whole genome shotgun (WGS) entry which is preliminary data.</text>
</comment>
<feature type="region of interest" description="Disordered" evidence="1">
    <location>
        <begin position="261"/>
        <end position="506"/>
    </location>
</feature>
<feature type="compositionally biased region" description="Basic and acidic residues" evidence="1">
    <location>
        <begin position="203"/>
        <end position="215"/>
    </location>
</feature>
<keyword evidence="3" id="KW-1185">Reference proteome</keyword>
<proteinExistence type="predicted"/>
<name>A0A9D3RRE3_ANGAN</name>
<organism evidence="2 3">
    <name type="scientific">Anguilla anguilla</name>
    <name type="common">European freshwater eel</name>
    <name type="synonym">Muraena anguilla</name>
    <dbReference type="NCBI Taxonomy" id="7936"/>
    <lineage>
        <taxon>Eukaryota</taxon>
        <taxon>Metazoa</taxon>
        <taxon>Chordata</taxon>
        <taxon>Craniata</taxon>
        <taxon>Vertebrata</taxon>
        <taxon>Euteleostomi</taxon>
        <taxon>Actinopterygii</taxon>
        <taxon>Neopterygii</taxon>
        <taxon>Teleostei</taxon>
        <taxon>Anguilliformes</taxon>
        <taxon>Anguillidae</taxon>
        <taxon>Anguilla</taxon>
    </lineage>
</organism>
<protein>
    <submittedName>
        <fullName evidence="2">Uncharacterized protein</fullName>
    </submittedName>
</protein>
<accession>A0A9D3RRE3</accession>
<dbReference type="Proteomes" id="UP001044222">
    <property type="component" value="Chromosome 10"/>
</dbReference>
<feature type="region of interest" description="Disordered" evidence="1">
    <location>
        <begin position="85"/>
        <end position="237"/>
    </location>
</feature>
<feature type="compositionally biased region" description="Basic residues" evidence="1">
    <location>
        <begin position="477"/>
        <end position="488"/>
    </location>
</feature>
<feature type="compositionally biased region" description="Acidic residues" evidence="1">
    <location>
        <begin position="100"/>
        <end position="111"/>
    </location>
</feature>
<feature type="compositionally biased region" description="Gly residues" evidence="1">
    <location>
        <begin position="311"/>
        <end position="325"/>
    </location>
</feature>